<organism evidence="1 2">
    <name type="scientific">Phocaeicola sartorii</name>
    <dbReference type="NCBI Taxonomy" id="671267"/>
    <lineage>
        <taxon>Bacteria</taxon>
        <taxon>Pseudomonadati</taxon>
        <taxon>Bacteroidota</taxon>
        <taxon>Bacteroidia</taxon>
        <taxon>Bacteroidales</taxon>
        <taxon>Bacteroidaceae</taxon>
        <taxon>Phocaeicola</taxon>
    </lineage>
</organism>
<dbReference type="AlphaFoldDB" id="R9I6I0"/>
<dbReference type="PATRIC" id="fig|1235788.3.peg.2983"/>
<gene>
    <name evidence="1" type="ORF">C802_02912</name>
</gene>
<comment type="caution">
    <text evidence="1">The sequence shown here is derived from an EMBL/GenBank/DDBJ whole genome shotgun (WGS) entry which is preliminary data.</text>
</comment>
<proteinExistence type="predicted"/>
<dbReference type="HOGENOM" id="CLU_2767270_0_0_10"/>
<name>R9I6I0_9BACT</name>
<protein>
    <submittedName>
        <fullName evidence="1">Uncharacterized protein</fullName>
    </submittedName>
</protein>
<dbReference type="EMBL" id="ASSP01000017">
    <property type="protein sequence ID" value="EOS11799.1"/>
    <property type="molecule type" value="Genomic_DNA"/>
</dbReference>
<reference evidence="1 2" key="1">
    <citation type="submission" date="2013-04" db="EMBL/GenBank/DDBJ databases">
        <title>The Genome Sequence of Bacteroides massiliensis dnLKV3.</title>
        <authorList>
            <consortium name="The Broad Institute Genomics Platform"/>
            <consortium name="The Broad Institute Genome Sequencing Center for Infectious Disease"/>
            <person name="Earl A."/>
            <person name="Xavier R."/>
            <person name="Kuhn K."/>
            <person name="Stappenbeck T."/>
            <person name="Walker B."/>
            <person name="Young S."/>
            <person name="Zeng Q."/>
            <person name="Gargeya S."/>
            <person name="Fitzgerald M."/>
            <person name="Haas B."/>
            <person name="Abouelleil A."/>
            <person name="Allen A.W."/>
            <person name="Alvarado L."/>
            <person name="Arachchi H.M."/>
            <person name="Berlin A.M."/>
            <person name="Chapman S.B."/>
            <person name="Gainer-Dewar J."/>
            <person name="Goldberg J."/>
            <person name="Griggs A."/>
            <person name="Gujja S."/>
            <person name="Hansen M."/>
            <person name="Howarth C."/>
            <person name="Imamovic A."/>
            <person name="Ireland A."/>
            <person name="Larimer J."/>
            <person name="McCowan C."/>
            <person name="Murphy C."/>
            <person name="Pearson M."/>
            <person name="Poon T.W."/>
            <person name="Priest M."/>
            <person name="Roberts A."/>
            <person name="Saif S."/>
            <person name="Shea T."/>
            <person name="Sisk P."/>
            <person name="Sykes S."/>
            <person name="Wortman J."/>
            <person name="Nusbaum C."/>
            <person name="Birren B."/>
        </authorList>
    </citation>
    <scope>NUCLEOTIDE SEQUENCE [LARGE SCALE GENOMIC DNA]</scope>
    <source>
        <strain evidence="2">dnLKV3</strain>
    </source>
</reference>
<evidence type="ECO:0000313" key="2">
    <source>
        <dbReference type="Proteomes" id="UP000014200"/>
    </source>
</evidence>
<keyword evidence="2" id="KW-1185">Reference proteome</keyword>
<evidence type="ECO:0000313" key="1">
    <source>
        <dbReference type="EMBL" id="EOS11799.1"/>
    </source>
</evidence>
<accession>R9I6I0</accession>
<sequence length="69" mass="8162">MHSVLERSDLMLESDPELVYSMLDSIILPESYPEGEFAHWCLLYGRAMDISIGNYLYGCRYLYYSYLHK</sequence>
<dbReference type="Proteomes" id="UP000014200">
    <property type="component" value="Unassembled WGS sequence"/>
</dbReference>